<dbReference type="EMBL" id="CABDUW010000578">
    <property type="protein sequence ID" value="VTJ71683.1"/>
    <property type="molecule type" value="Genomic_DNA"/>
</dbReference>
<proteinExistence type="predicted"/>
<keyword evidence="3" id="KW-1185">Reference proteome</keyword>
<evidence type="ECO:0000256" key="1">
    <source>
        <dbReference type="SAM" id="MobiDB-lite"/>
    </source>
</evidence>
<sequence>QRTCLIDFFDQKTLEKDKQVSESRDHVGKGPRLSAQQEVVEQICTEDRQQPGQ</sequence>
<dbReference type="Proteomes" id="UP000335636">
    <property type="component" value="Unassembled WGS sequence"/>
</dbReference>
<feature type="non-terminal residue" evidence="2">
    <location>
        <position position="1"/>
    </location>
</feature>
<evidence type="ECO:0000313" key="3">
    <source>
        <dbReference type="Proteomes" id="UP000335636"/>
    </source>
</evidence>
<dbReference type="AlphaFoldDB" id="A0A5E4BPW1"/>
<accession>A0A5E4BPW1</accession>
<evidence type="ECO:0000313" key="2">
    <source>
        <dbReference type="EMBL" id="VTJ71683.1"/>
    </source>
</evidence>
<protein>
    <submittedName>
        <fullName evidence="2">Uncharacterized protein</fullName>
    </submittedName>
</protein>
<feature type="compositionally biased region" description="Basic and acidic residues" evidence="1">
    <location>
        <begin position="15"/>
        <end position="28"/>
    </location>
</feature>
<feature type="region of interest" description="Disordered" evidence="1">
    <location>
        <begin position="15"/>
        <end position="39"/>
    </location>
</feature>
<organism evidence="2 3">
    <name type="scientific">Marmota monax</name>
    <name type="common">Woodchuck</name>
    <dbReference type="NCBI Taxonomy" id="9995"/>
    <lineage>
        <taxon>Eukaryota</taxon>
        <taxon>Metazoa</taxon>
        <taxon>Chordata</taxon>
        <taxon>Craniata</taxon>
        <taxon>Vertebrata</taxon>
        <taxon>Euteleostomi</taxon>
        <taxon>Mammalia</taxon>
        <taxon>Eutheria</taxon>
        <taxon>Euarchontoglires</taxon>
        <taxon>Glires</taxon>
        <taxon>Rodentia</taxon>
        <taxon>Sciuromorpha</taxon>
        <taxon>Sciuridae</taxon>
        <taxon>Xerinae</taxon>
        <taxon>Marmotini</taxon>
        <taxon>Marmota</taxon>
    </lineage>
</organism>
<feature type="non-terminal residue" evidence="2">
    <location>
        <position position="53"/>
    </location>
</feature>
<gene>
    <name evidence="2" type="ORF">MONAX_5E008571</name>
</gene>
<comment type="caution">
    <text evidence="2">The sequence shown here is derived from an EMBL/GenBank/DDBJ whole genome shotgun (WGS) entry which is preliminary data.</text>
</comment>
<name>A0A5E4BPW1_MARMO</name>
<reference evidence="2" key="1">
    <citation type="submission" date="2019-04" db="EMBL/GenBank/DDBJ databases">
        <authorList>
            <person name="Alioto T."/>
            <person name="Alioto T."/>
        </authorList>
    </citation>
    <scope>NUCLEOTIDE SEQUENCE [LARGE SCALE GENOMIC DNA]</scope>
</reference>